<feature type="region of interest" description="Disordered" evidence="9">
    <location>
        <begin position="332"/>
        <end position="366"/>
    </location>
</feature>
<sequence>MNAPSLAPATASMDSRPGGQFAEWADIFSAPLNPSVFAQLDASGVLGPPPPHTHHLPDTHPKNPTSEWSQPSMSYHRPTFQRSGSGSHVHQSKNPKNSSFALPPSLWMSPSATATPSVGPPASGPSKRDFESAPTRSSTTDSKSTSAFSDLFSDDIFSPSQTASPRLSGSPELTTSLDTSAASSAADEAAQLAKEDPLATQVWKMYARTKAGLPHKHRMENLTWRMMALALKRGDSAAVFKSSSSTDNAAESSASPSTSKDNQPSELSSSIKVEENDSVVDINERGRKKDKGKDRVRVVGFDGTNQDENSASNDEVIPMDWRAISRSRSRISMDWRPTSRSRSRPPESTSSASTFAGVDGPSFDVNTLGPSTTFPPMATSMPTANMMHSLRPMSGLSVTRTRSPHVTGMSSLTAGLSMNMGSIYEDSGGFDPSADNRYVFPSFSNHQFPGVHSPPFAPSSLPSFAMHHPHSHQSSHSHIPPHHLHHDMNLGVNTSALPFSLGAPGPFSAGGIRHNSPPPSFDFPRHVRKTSFDHTVSKDSMFPITPGTVGRHQVNGRPLSPQRLDSTGLSPRSSWVMGSPVEVGLKRRADAPHAEALLRGDLTDLQFNMGNSTSFGVSQSLPAHSHMHAAHHPRFGLHLSSHHLSNRHHHMSSGDGTDHSSAGGVSGPGSPFPTTSTFNFSFPSYDDNANAGVTTNNEFDSHGFRAGGYEGFEDEVGTGAGGRFGSTRSSISGPASHHSPYIGSPPGDVSGHLSILANRNRDSHSHHLSSSGGGGAAVSSLSPASATASAVMAEGYARLSAANGLDELTTGALGLGMNGAGTTGVDFAIMGSLAPLYSGLDDTTPGSTNSNGPFTHVDPTQILVGSGGAAYNHTSPSSDGWGPSPATLPNPPGPGTSASPEPSTASSPTSGVEGRTSPFASTTKAGRKYLSLKGDDKTKIGVGETLRSQSSTPDSDPNRVSKDAKGNKSVMEDGDTPTLCTNCRTTNTPLWRRDPEGQPLCNACGLFYKLHGVVRPLSLKTDVIKKRNRASGAPSSSSRKSNSGLPKLASSGSRPRSQSNSATSSMMSRAGMSQGAASVAAAGSGGAITGSTSAIIKRQRRASGAQGGAKRGDST</sequence>
<keyword evidence="5" id="KW-0805">Transcription regulation</keyword>
<evidence type="ECO:0000256" key="3">
    <source>
        <dbReference type="ARBA" id="ARBA00022771"/>
    </source>
</evidence>
<name>A0A8H5I2D1_9AGAR</name>
<dbReference type="EMBL" id="JAACJN010000002">
    <property type="protein sequence ID" value="KAF5393540.1"/>
    <property type="molecule type" value="Genomic_DNA"/>
</dbReference>
<feature type="compositionally biased region" description="Polar residues" evidence="9">
    <location>
        <begin position="303"/>
        <end position="313"/>
    </location>
</feature>
<dbReference type="PROSITE" id="PS00344">
    <property type="entry name" value="GATA_ZN_FINGER_1"/>
    <property type="match status" value="1"/>
</dbReference>
<protein>
    <recommendedName>
        <fullName evidence="10">GATA-type domain-containing protein</fullName>
    </recommendedName>
</protein>
<feature type="region of interest" description="Disordered" evidence="9">
    <location>
        <begin position="40"/>
        <end position="146"/>
    </location>
</feature>
<dbReference type="Pfam" id="PF00320">
    <property type="entry name" value="GATA"/>
    <property type="match status" value="1"/>
</dbReference>
<evidence type="ECO:0000256" key="9">
    <source>
        <dbReference type="SAM" id="MobiDB-lite"/>
    </source>
</evidence>
<evidence type="ECO:0000313" key="12">
    <source>
        <dbReference type="Proteomes" id="UP000518752"/>
    </source>
</evidence>
<dbReference type="GO" id="GO:0008270">
    <property type="term" value="F:zinc ion binding"/>
    <property type="evidence" value="ECO:0007669"/>
    <property type="project" value="UniProtKB-KW"/>
</dbReference>
<feature type="compositionally biased region" description="Polar residues" evidence="9">
    <location>
        <begin position="62"/>
        <end position="73"/>
    </location>
</feature>
<comment type="caution">
    <text evidence="11">The sequence shown here is derived from an EMBL/GenBank/DDBJ whole genome shotgun (WGS) entry which is preliminary data.</text>
</comment>
<dbReference type="GO" id="GO:0000978">
    <property type="term" value="F:RNA polymerase II cis-regulatory region sequence-specific DNA binding"/>
    <property type="evidence" value="ECO:0007669"/>
    <property type="project" value="TreeGrafter"/>
</dbReference>
<evidence type="ECO:0000256" key="1">
    <source>
        <dbReference type="ARBA" id="ARBA00004123"/>
    </source>
</evidence>
<feature type="compositionally biased region" description="Basic and acidic residues" evidence="9">
    <location>
        <begin position="956"/>
        <end position="966"/>
    </location>
</feature>
<feature type="region of interest" description="Disordered" evidence="9">
    <location>
        <begin position="719"/>
        <end position="781"/>
    </location>
</feature>
<feature type="region of interest" description="Disordered" evidence="9">
    <location>
        <begin position="159"/>
        <end position="195"/>
    </location>
</feature>
<evidence type="ECO:0000256" key="5">
    <source>
        <dbReference type="ARBA" id="ARBA00023015"/>
    </source>
</evidence>
<feature type="compositionally biased region" description="Polar residues" evidence="9">
    <location>
        <begin position="256"/>
        <end position="271"/>
    </location>
</feature>
<proteinExistence type="predicted"/>
<feature type="region of interest" description="Disordered" evidence="9">
    <location>
        <begin position="645"/>
        <end position="672"/>
    </location>
</feature>
<feature type="domain" description="GATA-type" evidence="10">
    <location>
        <begin position="980"/>
        <end position="1027"/>
    </location>
</feature>
<feature type="compositionally biased region" description="Polar residues" evidence="9">
    <location>
        <begin position="844"/>
        <end position="853"/>
    </location>
</feature>
<dbReference type="PRINTS" id="PR00619">
    <property type="entry name" value="GATAZNFINGER"/>
</dbReference>
<feature type="compositionally biased region" description="Low complexity" evidence="9">
    <location>
        <begin position="135"/>
        <end position="146"/>
    </location>
</feature>
<dbReference type="InterPro" id="IPR013088">
    <property type="entry name" value="Znf_NHR/GATA"/>
</dbReference>
<dbReference type="CDD" id="cd00202">
    <property type="entry name" value="ZnF_GATA"/>
    <property type="match status" value="1"/>
</dbReference>
<feature type="region of interest" description="Disordered" evidence="9">
    <location>
        <begin position="242"/>
        <end position="314"/>
    </location>
</feature>
<dbReference type="FunFam" id="3.30.50.10:FF:000007">
    <property type="entry name" value="Nitrogen regulatory AreA, N-terminal"/>
    <property type="match status" value="1"/>
</dbReference>
<evidence type="ECO:0000313" key="11">
    <source>
        <dbReference type="EMBL" id="KAF5393540.1"/>
    </source>
</evidence>
<comment type="subcellular location">
    <subcellularLocation>
        <location evidence="1">Nucleus</location>
    </subcellularLocation>
</comment>
<dbReference type="InterPro" id="IPR013860">
    <property type="entry name" value="AreA_GATA"/>
</dbReference>
<dbReference type="AlphaFoldDB" id="A0A8H5I2D1"/>
<evidence type="ECO:0000256" key="8">
    <source>
        <dbReference type="PROSITE-ProRule" id="PRU00094"/>
    </source>
</evidence>
<dbReference type="InterPro" id="IPR000679">
    <property type="entry name" value="Znf_GATA"/>
</dbReference>
<gene>
    <name evidence="11" type="ORF">D9757_000550</name>
</gene>
<feature type="compositionally biased region" description="Polar residues" evidence="9">
    <location>
        <begin position="80"/>
        <end position="100"/>
    </location>
</feature>
<organism evidence="11 12">
    <name type="scientific">Collybiopsis confluens</name>
    <dbReference type="NCBI Taxonomy" id="2823264"/>
    <lineage>
        <taxon>Eukaryota</taxon>
        <taxon>Fungi</taxon>
        <taxon>Dikarya</taxon>
        <taxon>Basidiomycota</taxon>
        <taxon>Agaricomycotina</taxon>
        <taxon>Agaricomycetes</taxon>
        <taxon>Agaricomycetidae</taxon>
        <taxon>Agaricales</taxon>
        <taxon>Marasmiineae</taxon>
        <taxon>Omphalotaceae</taxon>
        <taxon>Collybiopsis</taxon>
    </lineage>
</organism>
<evidence type="ECO:0000256" key="2">
    <source>
        <dbReference type="ARBA" id="ARBA00022723"/>
    </source>
</evidence>
<evidence type="ECO:0000256" key="7">
    <source>
        <dbReference type="ARBA" id="ARBA00023242"/>
    </source>
</evidence>
<keyword evidence="7" id="KW-0539">Nucleus</keyword>
<keyword evidence="12" id="KW-1185">Reference proteome</keyword>
<feature type="compositionally biased region" description="Low complexity" evidence="9">
    <location>
        <begin position="660"/>
        <end position="672"/>
    </location>
</feature>
<dbReference type="GO" id="GO:0000981">
    <property type="term" value="F:DNA-binding transcription factor activity, RNA polymerase II-specific"/>
    <property type="evidence" value="ECO:0007669"/>
    <property type="project" value="TreeGrafter"/>
</dbReference>
<dbReference type="Pfam" id="PF08550">
    <property type="entry name" value="GATA_AreA"/>
    <property type="match status" value="1"/>
</dbReference>
<keyword evidence="3 8" id="KW-0863">Zinc-finger</keyword>
<dbReference type="GO" id="GO:0000122">
    <property type="term" value="P:negative regulation of transcription by RNA polymerase II"/>
    <property type="evidence" value="ECO:0007669"/>
    <property type="project" value="TreeGrafter"/>
</dbReference>
<feature type="compositionally biased region" description="Low complexity" evidence="9">
    <location>
        <begin position="332"/>
        <end position="354"/>
    </location>
</feature>
<accession>A0A8H5I2D1</accession>
<dbReference type="PANTHER" id="PTHR10071">
    <property type="entry name" value="TRANSCRIPTION FACTOR GATA FAMILY MEMBER"/>
    <property type="match status" value="1"/>
</dbReference>
<keyword evidence="6" id="KW-0804">Transcription</keyword>
<feature type="region of interest" description="Disordered" evidence="9">
    <location>
        <begin position="537"/>
        <end position="575"/>
    </location>
</feature>
<dbReference type="OrthoDB" id="515401at2759"/>
<evidence type="ECO:0000256" key="6">
    <source>
        <dbReference type="ARBA" id="ARBA00023163"/>
    </source>
</evidence>
<dbReference type="GO" id="GO:0045944">
    <property type="term" value="P:positive regulation of transcription by RNA polymerase II"/>
    <property type="evidence" value="ECO:0007669"/>
    <property type="project" value="TreeGrafter"/>
</dbReference>
<dbReference type="InterPro" id="IPR039355">
    <property type="entry name" value="Transcription_factor_GATA"/>
</dbReference>
<dbReference type="Gene3D" id="3.30.50.10">
    <property type="entry name" value="Erythroid Transcription Factor GATA-1, subunit A"/>
    <property type="match status" value="1"/>
</dbReference>
<feature type="compositionally biased region" description="Basic and acidic residues" evidence="9">
    <location>
        <begin position="282"/>
        <end position="297"/>
    </location>
</feature>
<feature type="compositionally biased region" description="Low complexity" evidence="9">
    <location>
        <begin position="242"/>
        <end position="255"/>
    </location>
</feature>
<evidence type="ECO:0000256" key="4">
    <source>
        <dbReference type="ARBA" id="ARBA00022833"/>
    </source>
</evidence>
<feature type="compositionally biased region" description="Polar residues" evidence="9">
    <location>
        <begin position="946"/>
        <end position="955"/>
    </location>
</feature>
<feature type="region of interest" description="Disordered" evidence="9">
    <location>
        <begin position="1026"/>
        <end position="1115"/>
    </location>
</feature>
<dbReference type="GO" id="GO:0005634">
    <property type="term" value="C:nucleus"/>
    <property type="evidence" value="ECO:0007669"/>
    <property type="project" value="UniProtKB-SubCell"/>
</dbReference>
<dbReference type="Proteomes" id="UP000518752">
    <property type="component" value="Unassembled WGS sequence"/>
</dbReference>
<feature type="compositionally biased region" description="Low complexity" evidence="9">
    <location>
        <begin position="895"/>
        <end position="911"/>
    </location>
</feature>
<feature type="compositionally biased region" description="Low complexity" evidence="9">
    <location>
        <begin position="1030"/>
        <end position="1082"/>
    </location>
</feature>
<dbReference type="PANTHER" id="PTHR10071:SF281">
    <property type="entry name" value="BOX A-BINDING FACTOR-RELATED"/>
    <property type="match status" value="1"/>
</dbReference>
<feature type="compositionally biased region" description="Low complexity" evidence="9">
    <location>
        <begin position="172"/>
        <end position="192"/>
    </location>
</feature>
<feature type="region of interest" description="Disordered" evidence="9">
    <location>
        <begin position="844"/>
        <end position="980"/>
    </location>
</feature>
<dbReference type="SMART" id="SM00401">
    <property type="entry name" value="ZnF_GATA"/>
    <property type="match status" value="1"/>
</dbReference>
<feature type="compositionally biased region" description="Polar residues" evidence="9">
    <location>
        <begin position="563"/>
        <end position="573"/>
    </location>
</feature>
<keyword evidence="4" id="KW-0862">Zinc</keyword>
<evidence type="ECO:0000259" key="10">
    <source>
        <dbReference type="PROSITE" id="PS50114"/>
    </source>
</evidence>
<dbReference type="SUPFAM" id="SSF57716">
    <property type="entry name" value="Glucocorticoid receptor-like (DNA-binding domain)"/>
    <property type="match status" value="1"/>
</dbReference>
<keyword evidence="2" id="KW-0479">Metal-binding</keyword>
<reference evidence="11 12" key="1">
    <citation type="journal article" date="2020" name="ISME J.">
        <title>Uncovering the hidden diversity of litter-decomposition mechanisms in mushroom-forming fungi.</title>
        <authorList>
            <person name="Floudas D."/>
            <person name="Bentzer J."/>
            <person name="Ahren D."/>
            <person name="Johansson T."/>
            <person name="Persson P."/>
            <person name="Tunlid A."/>
        </authorList>
    </citation>
    <scope>NUCLEOTIDE SEQUENCE [LARGE SCALE GENOMIC DNA]</scope>
    <source>
        <strain evidence="11 12">CBS 406.79</strain>
    </source>
</reference>
<dbReference type="PROSITE" id="PS50114">
    <property type="entry name" value="GATA_ZN_FINGER_2"/>
    <property type="match status" value="1"/>
</dbReference>